<feature type="compositionally biased region" description="Pro residues" evidence="3">
    <location>
        <begin position="351"/>
        <end position="361"/>
    </location>
</feature>
<name>A0ABR2UVS0_9PEZI</name>
<dbReference type="InterPro" id="IPR007400">
    <property type="entry name" value="PrpF-like"/>
</dbReference>
<protein>
    <submittedName>
        <fullName evidence="4">Methylitaconate delta2-delta3-isomerase</fullName>
    </submittedName>
</protein>
<gene>
    <name evidence="4" type="ORF">SUNI508_08031</name>
</gene>
<dbReference type="PANTHER" id="PTHR43709">
    <property type="entry name" value="ACONITATE ISOMERASE-RELATED"/>
    <property type="match status" value="1"/>
</dbReference>
<comment type="caution">
    <text evidence="4">The sequence shown here is derived from an EMBL/GenBank/DDBJ whole genome shotgun (WGS) entry which is preliminary data.</text>
</comment>
<organism evidence="4 5">
    <name type="scientific">Seiridium unicorne</name>
    <dbReference type="NCBI Taxonomy" id="138068"/>
    <lineage>
        <taxon>Eukaryota</taxon>
        <taxon>Fungi</taxon>
        <taxon>Dikarya</taxon>
        <taxon>Ascomycota</taxon>
        <taxon>Pezizomycotina</taxon>
        <taxon>Sordariomycetes</taxon>
        <taxon>Xylariomycetidae</taxon>
        <taxon>Amphisphaeriales</taxon>
        <taxon>Sporocadaceae</taxon>
        <taxon>Seiridium</taxon>
    </lineage>
</organism>
<evidence type="ECO:0000256" key="3">
    <source>
        <dbReference type="SAM" id="MobiDB-lite"/>
    </source>
</evidence>
<evidence type="ECO:0000313" key="4">
    <source>
        <dbReference type="EMBL" id="KAK9418543.1"/>
    </source>
</evidence>
<evidence type="ECO:0000256" key="1">
    <source>
        <dbReference type="ARBA" id="ARBA00007673"/>
    </source>
</evidence>
<feature type="region of interest" description="Disordered" evidence="3">
    <location>
        <begin position="349"/>
        <end position="376"/>
    </location>
</feature>
<comment type="similarity">
    <text evidence="1">Belongs to the PrpF family.</text>
</comment>
<sequence length="540" mass="58038">MPEAARKRTRHVTPAVMMRSGTSKGLFFHRSNLPARKADWAAPLLAAMGSSRGDPRQIDGVGGGTSTTSKVAVVWPSQRPGVDVEYTFVQVAVGKDTIDLSGNCGNIASGIGPFALQEGLVKTRPGEKTVDVRIFNTNTSQHLVETLELDEEGNFQEEGKFTLPGVSEPGSEVQVAFLNPQGSMTGSLFPTGRKVDTIHMEASPSLPAFGIQATLIDSANPFVFLDSKMLEPICGGYSPNSLEYLGIIEEIRRVGAVMMGLAPDTMAAAATRGTPKIAIVSNSSRSSNGCDQSSQPADIRVFAFSMGLPHPSLQLTGAVTLGASVCIPGTVPHAICSNSLPNLSKYGIMSPPTPERTPSPPAFERNSHQQTSDDAPNVLQESEMRKSIVRIEHGKGVIPVEVVMEGGGDKWQVDRFVKEAMTEFLTSKKKTWASFLSVEEARRYNDRCIDACRGRSFAVLDNGYVALLPDSAKFGDEICVILGCEVPLVLRPAEDSQSPNDSSTTKTTAVLPPHGQPVERTWPIGGKMESIWLFDQVHLD</sequence>
<dbReference type="Gene3D" id="3.10.310.10">
    <property type="entry name" value="Diaminopimelate Epimerase, Chain A, domain 1"/>
    <property type="match status" value="2"/>
</dbReference>
<dbReference type="SUPFAM" id="SSF54506">
    <property type="entry name" value="Diaminopimelate epimerase-like"/>
    <property type="match status" value="2"/>
</dbReference>
<accession>A0ABR2UVS0</accession>
<proteinExistence type="inferred from homology"/>
<dbReference type="PANTHER" id="PTHR43709:SF2">
    <property type="entry name" value="DUF453 DOMAIN PROTEIN (AFU_ORTHOLOGUE AFUA_6G00360)"/>
    <property type="match status" value="1"/>
</dbReference>
<dbReference type="EMBL" id="JARVKF010000374">
    <property type="protein sequence ID" value="KAK9418543.1"/>
    <property type="molecule type" value="Genomic_DNA"/>
</dbReference>
<reference evidence="4 5" key="1">
    <citation type="journal article" date="2024" name="J. Plant Pathol.">
        <title>Sequence and assembly of the genome of Seiridium unicorne, isolate CBS 538.82, causal agent of cypress canker disease.</title>
        <authorList>
            <person name="Scali E."/>
            <person name="Rocca G.D."/>
            <person name="Danti R."/>
            <person name="Garbelotto M."/>
            <person name="Barberini S."/>
            <person name="Baroncelli R."/>
            <person name="Emiliani G."/>
        </authorList>
    </citation>
    <scope>NUCLEOTIDE SEQUENCE [LARGE SCALE GENOMIC DNA]</scope>
    <source>
        <strain evidence="4 5">BM-138-508</strain>
    </source>
</reference>
<evidence type="ECO:0000256" key="2">
    <source>
        <dbReference type="ARBA" id="ARBA00023235"/>
    </source>
</evidence>
<dbReference type="Pfam" id="PF04303">
    <property type="entry name" value="PrpF"/>
    <property type="match status" value="1"/>
</dbReference>
<evidence type="ECO:0000313" key="5">
    <source>
        <dbReference type="Proteomes" id="UP001408356"/>
    </source>
</evidence>
<keyword evidence="2" id="KW-0413">Isomerase</keyword>
<feature type="region of interest" description="Disordered" evidence="3">
    <location>
        <begin position="493"/>
        <end position="519"/>
    </location>
</feature>
<feature type="compositionally biased region" description="Polar residues" evidence="3">
    <location>
        <begin position="495"/>
        <end position="508"/>
    </location>
</feature>
<keyword evidence="5" id="KW-1185">Reference proteome</keyword>
<dbReference type="Proteomes" id="UP001408356">
    <property type="component" value="Unassembled WGS sequence"/>
</dbReference>